<dbReference type="PANTHER" id="PTHR43479">
    <property type="entry name" value="ACREF/ENVCD OPERON REPRESSOR-RELATED"/>
    <property type="match status" value="1"/>
</dbReference>
<dbReference type="GO" id="GO:0003677">
    <property type="term" value="F:DNA binding"/>
    <property type="evidence" value="ECO:0007669"/>
    <property type="project" value="UniProtKB-UniRule"/>
</dbReference>
<organism evidence="4 5">
    <name type="scientific">Vallitalea pronyensis</name>
    <dbReference type="NCBI Taxonomy" id="1348613"/>
    <lineage>
        <taxon>Bacteria</taxon>
        <taxon>Bacillati</taxon>
        <taxon>Bacillota</taxon>
        <taxon>Clostridia</taxon>
        <taxon>Lachnospirales</taxon>
        <taxon>Vallitaleaceae</taxon>
        <taxon>Vallitalea</taxon>
    </lineage>
</organism>
<sequence>MPKDTFFNLSDDKKNRILSIVIDEFACNDYKNVSISRIVKDASIAKGSFYQYFEDKKDLYQYLIHKISEKKLEYLSRYMAQSDGIDFFEFLKSLLIASIVFSKDNPKFSKIAERLIKGDDAIKKDVLGQSELDGVTLYESLLKQGVQEGKLNKNIDIRITAIMIASMGSAVIEYVMNHNEDGDYKTYVPYIDQVIEVLKRGIQV</sequence>
<dbReference type="Pfam" id="PF00440">
    <property type="entry name" value="TetR_N"/>
    <property type="match status" value="1"/>
</dbReference>
<keyword evidence="5" id="KW-1185">Reference proteome</keyword>
<dbReference type="SUPFAM" id="SSF46689">
    <property type="entry name" value="Homeodomain-like"/>
    <property type="match status" value="1"/>
</dbReference>
<dbReference type="InterPro" id="IPR036271">
    <property type="entry name" value="Tet_transcr_reg_TetR-rel_C_sf"/>
</dbReference>
<reference evidence="4" key="1">
    <citation type="submission" date="2020-07" db="EMBL/GenBank/DDBJ databases">
        <title>Vallitalea pronyensis genome.</title>
        <authorList>
            <person name="Postec A."/>
        </authorList>
    </citation>
    <scope>NUCLEOTIDE SEQUENCE</scope>
    <source>
        <strain evidence="4">FatNI3</strain>
    </source>
</reference>
<evidence type="ECO:0000313" key="5">
    <source>
        <dbReference type="Proteomes" id="UP000683246"/>
    </source>
</evidence>
<dbReference type="InterPro" id="IPR009057">
    <property type="entry name" value="Homeodomain-like_sf"/>
</dbReference>
<dbReference type="RefSeq" id="WP_212694988.1">
    <property type="nucleotide sequence ID" value="NZ_CP058649.1"/>
</dbReference>
<dbReference type="SUPFAM" id="SSF48498">
    <property type="entry name" value="Tetracyclin repressor-like, C-terminal domain"/>
    <property type="match status" value="1"/>
</dbReference>
<feature type="domain" description="HTH tetR-type" evidence="3">
    <location>
        <begin position="11"/>
        <end position="71"/>
    </location>
</feature>
<dbReference type="InterPro" id="IPR050624">
    <property type="entry name" value="HTH-type_Tx_Regulator"/>
</dbReference>
<keyword evidence="1 2" id="KW-0238">DNA-binding</keyword>
<protein>
    <submittedName>
        <fullName evidence="4">TetR/AcrR family transcriptional regulator</fullName>
    </submittedName>
</protein>
<dbReference type="KEGG" id="vpy:HZI73_19215"/>
<dbReference type="Proteomes" id="UP000683246">
    <property type="component" value="Chromosome"/>
</dbReference>
<dbReference type="Gene3D" id="1.10.357.10">
    <property type="entry name" value="Tetracycline Repressor, domain 2"/>
    <property type="match status" value="1"/>
</dbReference>
<dbReference type="InterPro" id="IPR001647">
    <property type="entry name" value="HTH_TetR"/>
</dbReference>
<evidence type="ECO:0000313" key="4">
    <source>
        <dbReference type="EMBL" id="QUI24294.1"/>
    </source>
</evidence>
<dbReference type="AlphaFoldDB" id="A0A8J8MMM3"/>
<accession>A0A8J8MMM3</accession>
<evidence type="ECO:0000259" key="3">
    <source>
        <dbReference type="PROSITE" id="PS50977"/>
    </source>
</evidence>
<dbReference type="PROSITE" id="PS50977">
    <property type="entry name" value="HTH_TETR_2"/>
    <property type="match status" value="1"/>
</dbReference>
<name>A0A8J8MMM3_9FIRM</name>
<evidence type="ECO:0000256" key="1">
    <source>
        <dbReference type="ARBA" id="ARBA00023125"/>
    </source>
</evidence>
<feature type="DNA-binding region" description="H-T-H motif" evidence="2">
    <location>
        <begin position="34"/>
        <end position="53"/>
    </location>
</feature>
<evidence type="ECO:0000256" key="2">
    <source>
        <dbReference type="PROSITE-ProRule" id="PRU00335"/>
    </source>
</evidence>
<dbReference type="EMBL" id="CP058649">
    <property type="protein sequence ID" value="QUI24294.1"/>
    <property type="molecule type" value="Genomic_DNA"/>
</dbReference>
<dbReference type="PANTHER" id="PTHR43479:SF11">
    <property type="entry name" value="ACREF_ENVCD OPERON REPRESSOR-RELATED"/>
    <property type="match status" value="1"/>
</dbReference>
<gene>
    <name evidence="4" type="ORF">HZI73_19215</name>
</gene>
<proteinExistence type="predicted"/>